<evidence type="ECO:0000313" key="2">
    <source>
        <dbReference type="Proteomes" id="UP001500547"/>
    </source>
</evidence>
<organism evidence="1 2">
    <name type="scientific">Viridibacterium curvum</name>
    <dbReference type="NCBI Taxonomy" id="1101404"/>
    <lineage>
        <taxon>Bacteria</taxon>
        <taxon>Pseudomonadati</taxon>
        <taxon>Pseudomonadota</taxon>
        <taxon>Betaproteobacteria</taxon>
        <taxon>Rhodocyclales</taxon>
        <taxon>Rhodocyclaceae</taxon>
        <taxon>Viridibacterium</taxon>
    </lineage>
</organism>
<accession>A0ABP9QE98</accession>
<reference evidence="2" key="1">
    <citation type="journal article" date="2019" name="Int. J. Syst. Evol. Microbiol.">
        <title>The Global Catalogue of Microorganisms (GCM) 10K type strain sequencing project: providing services to taxonomists for standard genome sequencing and annotation.</title>
        <authorList>
            <consortium name="The Broad Institute Genomics Platform"/>
            <consortium name="The Broad Institute Genome Sequencing Center for Infectious Disease"/>
            <person name="Wu L."/>
            <person name="Ma J."/>
        </authorList>
    </citation>
    <scope>NUCLEOTIDE SEQUENCE [LARGE SCALE GENOMIC DNA]</scope>
    <source>
        <strain evidence="2">JCM 18715</strain>
    </source>
</reference>
<comment type="caution">
    <text evidence="1">The sequence shown here is derived from an EMBL/GenBank/DDBJ whole genome shotgun (WGS) entry which is preliminary data.</text>
</comment>
<evidence type="ECO:0000313" key="1">
    <source>
        <dbReference type="EMBL" id="GAA5160504.1"/>
    </source>
</evidence>
<name>A0ABP9QE98_9RHOO</name>
<dbReference type="Proteomes" id="UP001500547">
    <property type="component" value="Unassembled WGS sequence"/>
</dbReference>
<keyword evidence="2" id="KW-1185">Reference proteome</keyword>
<dbReference type="EMBL" id="BAABLD010000003">
    <property type="protein sequence ID" value="GAA5160504.1"/>
    <property type="molecule type" value="Genomic_DNA"/>
</dbReference>
<protein>
    <submittedName>
        <fullName evidence="1">Uncharacterized protein</fullName>
    </submittedName>
</protein>
<sequence length="165" mass="18887">MNHLEQLTYEWYEYQGYFVRRNTHVGLRSGGGYECELDIVAFHPTTGHVIHIEPSMDANSWAERERRYVKKFNAGRKYIPSMIPGFKAGTPIEQIAMFGLLKNRPREELAGGKVWAVSDLLGLIVAELKYRKIAKEAVPEQFPLLRTIQFMCEHASTLFPSAAQL</sequence>
<gene>
    <name evidence="1" type="ORF">GCM10025770_08280</name>
</gene>
<dbReference type="RefSeq" id="WP_345531598.1">
    <property type="nucleotide sequence ID" value="NZ_BAABLD010000003.1"/>
</dbReference>
<proteinExistence type="predicted"/>